<dbReference type="PANTHER" id="PTHR31548">
    <property type="entry name" value="CLARIN"/>
    <property type="match status" value="1"/>
</dbReference>
<comment type="subcellular location">
    <subcellularLocation>
        <location evidence="1">Membrane</location>
        <topology evidence="1">Multi-pass membrane protein</topology>
    </subcellularLocation>
</comment>
<evidence type="ECO:0000256" key="6">
    <source>
        <dbReference type="SAM" id="Phobius"/>
    </source>
</evidence>
<dbReference type="InParanoid" id="A0A6J2XST7"/>
<evidence type="ECO:0000256" key="1">
    <source>
        <dbReference type="ARBA" id="ARBA00004141"/>
    </source>
</evidence>
<reference evidence="8" key="1">
    <citation type="submission" date="2025-08" db="UniProtKB">
        <authorList>
            <consortium name="RefSeq"/>
        </authorList>
    </citation>
    <scope>IDENTIFICATION</scope>
    <source>
        <tissue evidence="8">Gonads</tissue>
    </source>
</reference>
<feature type="transmembrane region" description="Helical" evidence="6">
    <location>
        <begin position="237"/>
        <end position="258"/>
    </location>
</feature>
<organism evidence="7 8">
    <name type="scientific">Sitophilus oryzae</name>
    <name type="common">Rice weevil</name>
    <name type="synonym">Curculio oryzae</name>
    <dbReference type="NCBI Taxonomy" id="7048"/>
    <lineage>
        <taxon>Eukaryota</taxon>
        <taxon>Metazoa</taxon>
        <taxon>Ecdysozoa</taxon>
        <taxon>Arthropoda</taxon>
        <taxon>Hexapoda</taxon>
        <taxon>Insecta</taxon>
        <taxon>Pterygota</taxon>
        <taxon>Neoptera</taxon>
        <taxon>Endopterygota</taxon>
        <taxon>Coleoptera</taxon>
        <taxon>Polyphaga</taxon>
        <taxon>Cucujiformia</taxon>
        <taxon>Curculionidae</taxon>
        <taxon>Dryophthorinae</taxon>
        <taxon>Sitophilus</taxon>
    </lineage>
</organism>
<accession>A0A6J2XST7</accession>
<protein>
    <submittedName>
        <fullName evidence="8">Clarin-3-like</fullName>
    </submittedName>
</protein>
<feature type="transmembrane region" description="Helical" evidence="6">
    <location>
        <begin position="178"/>
        <end position="204"/>
    </location>
</feature>
<dbReference type="InterPro" id="IPR026748">
    <property type="entry name" value="Clarin"/>
</dbReference>
<evidence type="ECO:0000256" key="3">
    <source>
        <dbReference type="ARBA" id="ARBA00022692"/>
    </source>
</evidence>
<feature type="transmembrane region" description="Helical" evidence="6">
    <location>
        <begin position="7"/>
        <end position="27"/>
    </location>
</feature>
<dbReference type="RefSeq" id="XP_030754573.1">
    <property type="nucleotide sequence ID" value="XM_030898713.1"/>
</dbReference>
<dbReference type="AlphaFoldDB" id="A0A6J2XST7"/>
<dbReference type="PANTHER" id="PTHR31548:SF6">
    <property type="entry name" value="AGAP002756-PA"/>
    <property type="match status" value="1"/>
</dbReference>
<dbReference type="Proteomes" id="UP000504635">
    <property type="component" value="Unplaced"/>
</dbReference>
<keyword evidence="5 6" id="KW-0472">Membrane</keyword>
<sequence length="285" mass="31891">MATTNRIYILATFLVSSIALIFNIVSLSTEQWITGKLSDLTDTTQDFSYINYGLFRGNYRRYVSIRASYQVEMTCNFANNVCALLCSADSTADLLDALYNNNINENDDPTGSCISTTSSVFAIHPLTAKTLTTTTYVNRKNFINAGVWLSTIVCLVIAAIIGLLASVLALYNTISNPINFYLSVGSLYFYNGLALGFTLLYVILWGTMYNLTIFHNVALYDTLAEKMTSDKMAFLGYSYWISFIPMTFYGASIAVLFYREHLNAKDPKQKNIQIEDSADPSLFLF</sequence>
<dbReference type="GeneID" id="115881287"/>
<gene>
    <name evidence="8" type="primary">LOC115881287</name>
</gene>
<evidence type="ECO:0000256" key="2">
    <source>
        <dbReference type="ARBA" id="ARBA00005787"/>
    </source>
</evidence>
<dbReference type="KEGG" id="soy:115881287"/>
<dbReference type="GO" id="GO:0007605">
    <property type="term" value="P:sensory perception of sound"/>
    <property type="evidence" value="ECO:0007669"/>
    <property type="project" value="UniProtKB-ARBA"/>
</dbReference>
<name>A0A6J2XST7_SITOR</name>
<feature type="transmembrane region" description="Helical" evidence="6">
    <location>
        <begin position="147"/>
        <end position="171"/>
    </location>
</feature>
<dbReference type="OrthoDB" id="6432214at2759"/>
<evidence type="ECO:0000313" key="8">
    <source>
        <dbReference type="RefSeq" id="XP_030754573.1"/>
    </source>
</evidence>
<dbReference type="Gene3D" id="1.20.140.150">
    <property type="match status" value="1"/>
</dbReference>
<comment type="similarity">
    <text evidence="2">Belongs to the clarin family.</text>
</comment>
<dbReference type="GO" id="GO:0016020">
    <property type="term" value="C:membrane"/>
    <property type="evidence" value="ECO:0007669"/>
    <property type="project" value="UniProtKB-SubCell"/>
</dbReference>
<proteinExistence type="inferred from homology"/>
<evidence type="ECO:0000256" key="5">
    <source>
        <dbReference type="ARBA" id="ARBA00023136"/>
    </source>
</evidence>
<keyword evidence="7" id="KW-1185">Reference proteome</keyword>
<keyword evidence="3 6" id="KW-0812">Transmembrane</keyword>
<evidence type="ECO:0000313" key="7">
    <source>
        <dbReference type="Proteomes" id="UP000504635"/>
    </source>
</evidence>
<evidence type="ECO:0000256" key="4">
    <source>
        <dbReference type="ARBA" id="ARBA00022989"/>
    </source>
</evidence>
<keyword evidence="4 6" id="KW-1133">Transmembrane helix</keyword>